<evidence type="ECO:0000313" key="2">
    <source>
        <dbReference type="Proteomes" id="UP001549055"/>
    </source>
</evidence>
<proteinExistence type="predicted"/>
<reference evidence="1 2" key="1">
    <citation type="submission" date="2024-06" db="EMBL/GenBank/DDBJ databases">
        <title>Genomic Encyclopedia of Type Strains, Phase IV (KMG-IV): sequencing the most valuable type-strain genomes for metagenomic binning, comparative biology and taxonomic classification.</title>
        <authorList>
            <person name="Goeker M."/>
        </authorList>
    </citation>
    <scope>NUCLEOTIDE SEQUENCE [LARGE SCALE GENOMIC DNA]</scope>
    <source>
        <strain evidence="1 2">DSM 15349</strain>
    </source>
</reference>
<gene>
    <name evidence="1" type="ORF">ABID27_000475</name>
</gene>
<accession>A0ABV2JIW6</accession>
<dbReference type="EMBL" id="JBEPMK010000002">
    <property type="protein sequence ID" value="MET3643853.1"/>
    <property type="molecule type" value="Genomic_DNA"/>
</dbReference>
<name>A0ABV2JIW6_9STRE</name>
<comment type="caution">
    <text evidence="1">The sequence shown here is derived from an EMBL/GenBank/DDBJ whole genome shotgun (WGS) entry which is preliminary data.</text>
</comment>
<dbReference type="Proteomes" id="UP001549055">
    <property type="component" value="Unassembled WGS sequence"/>
</dbReference>
<organism evidence="1 2">
    <name type="scientific">Streptococcus gallinaceus</name>
    <dbReference type="NCBI Taxonomy" id="165758"/>
    <lineage>
        <taxon>Bacteria</taxon>
        <taxon>Bacillati</taxon>
        <taxon>Bacillota</taxon>
        <taxon>Bacilli</taxon>
        <taxon>Lactobacillales</taxon>
        <taxon>Streptococcaceae</taxon>
        <taxon>Streptococcus</taxon>
    </lineage>
</organism>
<keyword evidence="2" id="KW-1185">Reference proteome</keyword>
<evidence type="ECO:0000313" key="1">
    <source>
        <dbReference type="EMBL" id="MET3643853.1"/>
    </source>
</evidence>
<evidence type="ECO:0008006" key="3">
    <source>
        <dbReference type="Google" id="ProtNLM"/>
    </source>
</evidence>
<dbReference type="RefSeq" id="WP_354279985.1">
    <property type="nucleotide sequence ID" value="NZ_JBEPMK010000002.1"/>
</dbReference>
<protein>
    <recommendedName>
        <fullName evidence="3">Restriction endonuclease</fullName>
    </recommendedName>
</protein>
<sequence length="445" mass="52188">MRGNIISDFLDKYDYDVRKTGDARWIDQKCTYDVVSIIADCIIEYVDENDVKEFTVSDIWHSEYARENVISIFSKPDPELKAGNEYDKYFGQPIKLLGYSKILNVRKEKNRYYYSINNRELLEKIALRPTNALNFLYEYIVKVLKDSGIWASFEEFFKIQTKESYKDVRDTFIRFTINNTKINGETECGRIFTKVINPLAFKLKKQGTERGRISKNTITLSDLQYNRANWRDELSGKDKSITRAEHEPTVAQLQARAMASYTVNKAKKAMRKFNDNIYNGKSEVYQSTEMVNATQAHHIFTQSDYPTIADYVENLIMLTPNQHYSMAHPNNKTQYVDKDFQYICLIAKSTKIYLDLTSEKEDKFYDFDDYKFVLNTGLETEDFSSISYLDFASIIDKIDYYYINNISNNKYYNLINDNKLDRNPIYLSNMDSVKMVAEEQSDYGV</sequence>